<dbReference type="FunFam" id="3.40.50.11210:FF:000006">
    <property type="entry name" value="GTPase-activating Rap/Ran-GAP domain-like protein 3 isoform X1"/>
    <property type="match status" value="1"/>
</dbReference>
<dbReference type="SUPFAM" id="SSF111347">
    <property type="entry name" value="Rap/Ran-GAP"/>
    <property type="match status" value="1"/>
</dbReference>
<keyword evidence="1" id="KW-0343">GTPase activation</keyword>
<dbReference type="AlphaFoldDB" id="V4CRA4"/>
<dbReference type="EMBL" id="KB199651">
    <property type="protein sequence ID" value="ESP05020.1"/>
    <property type="molecule type" value="Genomic_DNA"/>
</dbReference>
<comment type="similarity">
    <text evidence="2">Belongs to the GARNL3 family.</text>
</comment>
<dbReference type="Gene3D" id="3.40.50.11210">
    <property type="entry name" value="Rap/Ran-GAP"/>
    <property type="match status" value="1"/>
</dbReference>
<feature type="domain" description="Rap-GAP" evidence="4">
    <location>
        <begin position="168"/>
        <end position="385"/>
    </location>
</feature>
<dbReference type="STRING" id="225164.V4CRA4"/>
<keyword evidence="7" id="KW-1185">Reference proteome</keyword>
<feature type="domain" description="CNH" evidence="5">
    <location>
        <begin position="467"/>
        <end position="769"/>
    </location>
</feature>
<evidence type="ECO:0000313" key="6">
    <source>
        <dbReference type="EMBL" id="ESP05020.1"/>
    </source>
</evidence>
<dbReference type="InterPro" id="IPR001180">
    <property type="entry name" value="CNH_dom"/>
</dbReference>
<dbReference type="InterPro" id="IPR000331">
    <property type="entry name" value="Rap/Ran_GAP_dom"/>
</dbReference>
<dbReference type="GeneID" id="20230467"/>
<dbReference type="PROSITE" id="PS50219">
    <property type="entry name" value="CNH"/>
    <property type="match status" value="1"/>
</dbReference>
<dbReference type="OMA" id="FEGYSER"/>
<dbReference type="RefSeq" id="XP_009044529.1">
    <property type="nucleotide sequence ID" value="XM_009046281.1"/>
</dbReference>
<dbReference type="Pfam" id="PF00780">
    <property type="entry name" value="CNH"/>
    <property type="match status" value="1"/>
</dbReference>
<protein>
    <recommendedName>
        <fullName evidence="3">GTPase-activating Rap/Ran-GAP domain-like protein 3</fullName>
    </recommendedName>
</protein>
<dbReference type="SMART" id="SM00036">
    <property type="entry name" value="CNH"/>
    <property type="match status" value="1"/>
</dbReference>
<proteinExistence type="inferred from homology"/>
<organism evidence="6 7">
    <name type="scientific">Lottia gigantea</name>
    <name type="common">Giant owl limpet</name>
    <dbReference type="NCBI Taxonomy" id="225164"/>
    <lineage>
        <taxon>Eukaryota</taxon>
        <taxon>Metazoa</taxon>
        <taxon>Spiralia</taxon>
        <taxon>Lophotrochozoa</taxon>
        <taxon>Mollusca</taxon>
        <taxon>Gastropoda</taxon>
        <taxon>Patellogastropoda</taxon>
        <taxon>Lottioidea</taxon>
        <taxon>Lottiidae</taxon>
        <taxon>Lottia</taxon>
    </lineage>
</organism>
<dbReference type="HOGENOM" id="CLU_008685_2_0_1"/>
<feature type="non-terminal residue" evidence="6">
    <location>
        <position position="1"/>
    </location>
</feature>
<evidence type="ECO:0000256" key="3">
    <source>
        <dbReference type="ARBA" id="ARBA00069072"/>
    </source>
</evidence>
<reference evidence="6 7" key="1">
    <citation type="journal article" date="2013" name="Nature">
        <title>Insights into bilaterian evolution from three spiralian genomes.</title>
        <authorList>
            <person name="Simakov O."/>
            <person name="Marletaz F."/>
            <person name="Cho S.J."/>
            <person name="Edsinger-Gonzales E."/>
            <person name="Havlak P."/>
            <person name="Hellsten U."/>
            <person name="Kuo D.H."/>
            <person name="Larsson T."/>
            <person name="Lv J."/>
            <person name="Arendt D."/>
            <person name="Savage R."/>
            <person name="Osoegawa K."/>
            <person name="de Jong P."/>
            <person name="Grimwood J."/>
            <person name="Chapman J.A."/>
            <person name="Shapiro H."/>
            <person name="Aerts A."/>
            <person name="Otillar R.P."/>
            <person name="Terry A.Y."/>
            <person name="Boore J.L."/>
            <person name="Grigoriev I.V."/>
            <person name="Lindberg D.R."/>
            <person name="Seaver E.C."/>
            <person name="Weisblat D.A."/>
            <person name="Putnam N.H."/>
            <person name="Rokhsar D.S."/>
        </authorList>
    </citation>
    <scope>NUCLEOTIDE SEQUENCE [LARGE SCALE GENOMIC DNA]</scope>
</reference>
<dbReference type="Pfam" id="PF02145">
    <property type="entry name" value="Rap_GAP"/>
    <property type="match status" value="1"/>
</dbReference>
<evidence type="ECO:0000259" key="5">
    <source>
        <dbReference type="PROSITE" id="PS50219"/>
    </source>
</evidence>
<dbReference type="InterPro" id="IPR035974">
    <property type="entry name" value="Rap/Ran-GAP_sf"/>
</dbReference>
<dbReference type="InterPro" id="IPR050989">
    <property type="entry name" value="Rap1_Ran_GAP"/>
</dbReference>
<name>V4CRA4_LOTGI</name>
<dbReference type="PANTHER" id="PTHR15711:SF62">
    <property type="entry name" value="GTPASE-ACTIVATING RAP_RAN-GAP DOMAIN-LIKE PROTEIN 3"/>
    <property type="match status" value="1"/>
</dbReference>
<evidence type="ECO:0000259" key="4">
    <source>
        <dbReference type="PROSITE" id="PS50085"/>
    </source>
</evidence>
<dbReference type="GO" id="GO:0051056">
    <property type="term" value="P:regulation of small GTPase mediated signal transduction"/>
    <property type="evidence" value="ECO:0007669"/>
    <property type="project" value="InterPro"/>
</dbReference>
<gene>
    <name evidence="6" type="ORF">LOTGIDRAFT_109410</name>
</gene>
<accession>V4CRA4</accession>
<dbReference type="KEGG" id="lgi:LOTGIDRAFT_109410"/>
<dbReference type="GO" id="GO:0005096">
    <property type="term" value="F:GTPase activator activity"/>
    <property type="evidence" value="ECO:0007669"/>
    <property type="project" value="UniProtKB-KW"/>
</dbReference>
<dbReference type="CTD" id="20230467"/>
<dbReference type="Proteomes" id="UP000030746">
    <property type="component" value="Unassembled WGS sequence"/>
</dbReference>
<evidence type="ECO:0000256" key="2">
    <source>
        <dbReference type="ARBA" id="ARBA00060925"/>
    </source>
</evidence>
<dbReference type="PROSITE" id="PS50085">
    <property type="entry name" value="RAPGAP"/>
    <property type="match status" value="1"/>
</dbReference>
<sequence length="774" mass="88750">SSPASDLAARRGVFSRRHYGSVELLTSVDAEGCLQNAGRFRVESGEREGEEILHSLSSPLNSPIHLENPEFQTRWYFKYFLGKLHQNYVGVDVEKEPFLLSVVVTDANNHNVQQYRAILWRKSGAKKISLPYNPNKPQTVKGILSHFDIEKLERGPKEIFDPEIQKELLVLEEQEGSVNFKFGVIYAKEGQTSDDDFYSNETAPEEFDNFLCLLGDRVKLKGWDKFKGGLDIKSNTTGEETIYTVYEGHEILFHVSTMLPYNSHNKQQVERKRHIGNDIVNIVFVDCDSDKIPSFKPAMMKTRFTHIFAVVTHDKNNDSYRLYVFSEESTPLFGPPLPSPATFHDHSEFRDFLLVKLINGEKAVVNNPLFAQKRERTLDMLIKTLYQEYMSEVTKNNMLYRRAFSDVIQDSHGSRRKEEVRRSEFVRVGQTLKLKTILKGDAPTSLVTTGLLKREPWEPQRCFMEFPYSITCGDSWGDKLIVATNDGVMVLEEGLSPRPIFDKTVIVKQLNVIEAHGLLIMRTDKGKDGKINVFRLSDFEGELADVARTKTDCREHRLERAKGCHMYALSRPGGSHLRMVVAVGKKLLLFTWKHSAAWSAWCPSVDLDTIDGFTFVRELSAFEQPQMLTLVDGIKHDNQICVSYKNQFDLINEKNGDTLQLHKVDANKVNLVAALDIYEDDEAELMLCYNRKYIYLHAYVSHFQKLREENCNDFDFLWNSEPQAIVCAFPYVMAFTSDTIEIRLIINGNLVHTMTMPDLTLITSKVSSYFLTRE</sequence>
<dbReference type="PANTHER" id="PTHR15711">
    <property type="entry name" value="RAP GTPASE-ACTIVATING PROTEIN"/>
    <property type="match status" value="1"/>
</dbReference>
<evidence type="ECO:0000313" key="7">
    <source>
        <dbReference type="Proteomes" id="UP000030746"/>
    </source>
</evidence>
<dbReference type="OrthoDB" id="2499658at2759"/>
<evidence type="ECO:0000256" key="1">
    <source>
        <dbReference type="ARBA" id="ARBA00022468"/>
    </source>
</evidence>